<evidence type="ECO:0000256" key="2">
    <source>
        <dbReference type="SAM" id="MobiDB-lite"/>
    </source>
</evidence>
<organism evidence="3 4">
    <name type="scientific">Estrella lausannensis</name>
    <dbReference type="NCBI Taxonomy" id="483423"/>
    <lineage>
        <taxon>Bacteria</taxon>
        <taxon>Pseudomonadati</taxon>
        <taxon>Chlamydiota</taxon>
        <taxon>Chlamydiia</taxon>
        <taxon>Parachlamydiales</taxon>
        <taxon>Candidatus Criblamydiaceae</taxon>
        <taxon>Estrella</taxon>
    </lineage>
</organism>
<proteinExistence type="predicted"/>
<keyword evidence="4" id="KW-1185">Reference proteome</keyword>
<feature type="compositionally biased region" description="Basic and acidic residues" evidence="2">
    <location>
        <begin position="522"/>
        <end position="538"/>
    </location>
</feature>
<keyword evidence="1" id="KW-0175">Coiled coil</keyword>
<sequence length="580" mass="63971">MSTDASLRSTGSSSLSNELIDRQIHNLKILTDDDQGYLFYNHKKGTFEKQTYSNWFVLALKVVFVSPWRYMFGFTSDKDYVFGGMKKLLAETELTLREKPDDEKSKELLGLIAKVKEATLPRMIKEMKEKRLFAQEAALVKLSEQIHTNAATAKKGSGSVSQFTLSSFTTSPSPLSSPHTSSSPTSSPLSSSQELSDSSEIASDLADDDIELDSTVILETKAGKTESGTEEQSNTKAEVAPAQDSPSQQPSTIPLPPHMMKGPPPPPGNFKGPPPPPGNFKGPPPPPGGLAGSKVMSKEEKITALSKVVLEKKTAYENATEKHASIKQSRITNQEQRKLNEKRKNLIKNGMQKAPKQFVTLKTALRARQEEFAKADQQLKQLQQIIERREKDLATSKSSGAALVKTKVNGNVLEVDIDLFETRLKEAKIKLNQDASVLAEKQNELSDAENKYSQILQTTMQIGDETATIGKFLGDLEAAEKSLVAIAKKQNELDSEFEKAVEELKKAQSLYVSKEKELAKLKGEESKTESIKEIKESSSAKAGADPEAIKAYHAEKKRMLVKTMSKKFSLDNLMMPTEEV</sequence>
<protein>
    <submittedName>
        <fullName evidence="3">Uncharacterized protein</fullName>
    </submittedName>
</protein>
<feature type="coiled-coil region" evidence="1">
    <location>
        <begin position="365"/>
        <end position="392"/>
    </location>
</feature>
<dbReference type="RefSeq" id="WP_098037664.1">
    <property type="nucleotide sequence ID" value="NZ_CWGJ01000006.1"/>
</dbReference>
<accession>A0A0H5E3L9</accession>
<feature type="region of interest" description="Disordered" evidence="2">
    <location>
        <begin position="221"/>
        <end position="298"/>
    </location>
</feature>
<gene>
    <name evidence="3" type="ORF">ELAC_0455</name>
</gene>
<dbReference type="Proteomes" id="UP000220251">
    <property type="component" value="Unassembled WGS sequence"/>
</dbReference>
<dbReference type="AlphaFoldDB" id="A0A0H5E3L9"/>
<name>A0A0H5E3L9_9BACT</name>
<dbReference type="EMBL" id="CWGJ01000006">
    <property type="protein sequence ID" value="CRX37810.1"/>
    <property type="molecule type" value="Genomic_DNA"/>
</dbReference>
<feature type="region of interest" description="Disordered" evidence="2">
    <location>
        <begin position="522"/>
        <end position="546"/>
    </location>
</feature>
<feature type="region of interest" description="Disordered" evidence="2">
    <location>
        <begin position="162"/>
        <end position="200"/>
    </location>
</feature>
<feature type="compositionally biased region" description="Pro residues" evidence="2">
    <location>
        <begin position="253"/>
        <end position="288"/>
    </location>
</feature>
<evidence type="ECO:0000313" key="4">
    <source>
        <dbReference type="Proteomes" id="UP000220251"/>
    </source>
</evidence>
<feature type="compositionally biased region" description="Low complexity" evidence="2">
    <location>
        <begin position="162"/>
        <end position="199"/>
    </location>
</feature>
<evidence type="ECO:0000313" key="3">
    <source>
        <dbReference type="EMBL" id="CRX37810.1"/>
    </source>
</evidence>
<evidence type="ECO:0000256" key="1">
    <source>
        <dbReference type="SAM" id="Coils"/>
    </source>
</evidence>
<reference evidence="4" key="1">
    <citation type="submission" date="2015-06" db="EMBL/GenBank/DDBJ databases">
        <authorList>
            <person name="Bertelli C."/>
        </authorList>
    </citation>
    <scope>NUCLEOTIDE SEQUENCE [LARGE SCALE GENOMIC DNA]</scope>
    <source>
        <strain evidence="4">CRIB-30</strain>
    </source>
</reference>